<dbReference type="AlphaFoldDB" id="A0A9D1IPL4"/>
<protein>
    <submittedName>
        <fullName evidence="3">Septum formation initiator family protein</fullName>
    </submittedName>
</protein>
<evidence type="ECO:0000256" key="2">
    <source>
        <dbReference type="SAM" id="Phobius"/>
    </source>
</evidence>
<reference evidence="3" key="2">
    <citation type="journal article" date="2021" name="PeerJ">
        <title>Extensive microbial diversity within the chicken gut microbiome revealed by metagenomics and culture.</title>
        <authorList>
            <person name="Gilroy R."/>
            <person name="Ravi A."/>
            <person name="Getino M."/>
            <person name="Pursley I."/>
            <person name="Horton D.L."/>
            <person name="Alikhan N.F."/>
            <person name="Baker D."/>
            <person name="Gharbi K."/>
            <person name="Hall N."/>
            <person name="Watson M."/>
            <person name="Adriaenssens E.M."/>
            <person name="Foster-Nyarko E."/>
            <person name="Jarju S."/>
            <person name="Secka A."/>
            <person name="Antonio M."/>
            <person name="Oren A."/>
            <person name="Chaudhuri R.R."/>
            <person name="La Ragione R."/>
            <person name="Hildebrand F."/>
            <person name="Pallen M.J."/>
        </authorList>
    </citation>
    <scope>NUCLEOTIDE SEQUENCE</scope>
    <source>
        <strain evidence="3">4509</strain>
    </source>
</reference>
<evidence type="ECO:0000313" key="4">
    <source>
        <dbReference type="Proteomes" id="UP000824082"/>
    </source>
</evidence>
<sequence length="95" mass="11068">MAATKKRKRRIVVIVAVIAITIYVGISMVFITNSYREKNQEIQQVQQQIDEQTVLNQEYQEMIDQGVDDEYIQKLAREKLGLVYPDERVYIDMGG</sequence>
<keyword evidence="1" id="KW-0175">Coiled coil</keyword>
<gene>
    <name evidence="3" type="ORF">IAD19_03060</name>
</gene>
<evidence type="ECO:0000256" key="1">
    <source>
        <dbReference type="SAM" id="Coils"/>
    </source>
</evidence>
<evidence type="ECO:0000313" key="3">
    <source>
        <dbReference type="EMBL" id="HIU41510.1"/>
    </source>
</evidence>
<name>A0A9D1IPL4_9FIRM</name>
<dbReference type="InterPro" id="IPR007060">
    <property type="entry name" value="FtsL/DivIC"/>
</dbReference>
<comment type="caution">
    <text evidence="3">The sequence shown here is derived from an EMBL/GenBank/DDBJ whole genome shotgun (WGS) entry which is preliminary data.</text>
</comment>
<keyword evidence="2" id="KW-1133">Transmembrane helix</keyword>
<feature type="coiled-coil region" evidence="1">
    <location>
        <begin position="28"/>
        <end position="62"/>
    </location>
</feature>
<proteinExistence type="predicted"/>
<reference evidence="3" key="1">
    <citation type="submission" date="2020-10" db="EMBL/GenBank/DDBJ databases">
        <authorList>
            <person name="Gilroy R."/>
        </authorList>
    </citation>
    <scope>NUCLEOTIDE SEQUENCE</scope>
    <source>
        <strain evidence="3">4509</strain>
    </source>
</reference>
<dbReference type="Proteomes" id="UP000824082">
    <property type="component" value="Unassembled WGS sequence"/>
</dbReference>
<dbReference type="EMBL" id="DVMX01000059">
    <property type="protein sequence ID" value="HIU41510.1"/>
    <property type="molecule type" value="Genomic_DNA"/>
</dbReference>
<accession>A0A9D1IPL4</accession>
<dbReference type="Pfam" id="PF04977">
    <property type="entry name" value="DivIC"/>
    <property type="match status" value="1"/>
</dbReference>
<keyword evidence="2" id="KW-0472">Membrane</keyword>
<organism evidence="3 4">
    <name type="scientific">Candidatus Egerieicola faecale</name>
    <dbReference type="NCBI Taxonomy" id="2840774"/>
    <lineage>
        <taxon>Bacteria</taxon>
        <taxon>Bacillati</taxon>
        <taxon>Bacillota</taxon>
        <taxon>Clostridia</taxon>
        <taxon>Eubacteriales</taxon>
        <taxon>Oscillospiraceae</taxon>
        <taxon>Oscillospiraceae incertae sedis</taxon>
        <taxon>Candidatus Egerieicola</taxon>
    </lineage>
</organism>
<feature type="transmembrane region" description="Helical" evidence="2">
    <location>
        <begin position="12"/>
        <end position="31"/>
    </location>
</feature>
<keyword evidence="2" id="KW-0812">Transmembrane</keyword>